<dbReference type="AlphaFoldDB" id="A0A372DNI5"/>
<sequence length="445" mass="48793">MTTLAHADQQYSLYLPADYTPQRRWPLLIVLDARGRGEDTLRLALEGARSNGWIVMSSHQSRSDTAESTTLQALQALLDEAAQRYAYDRRRLYLAGFSGTAKTLWTVVAPLRGQLAGMIGCGGGRPPELGPLRLPQPAFFGMAGNGDFNYQEMRALDAELAQAGAVHRLAIFDGGHEWPADPAVFAAAIDWLELMAMRAGTAPRREAWIDAQLARARLAVAAAPDALQRWRLGEQLARDFDGLRDMQAERDAAARLAGSAEVRAGLADEHRLRAAERRHAQRFDEWRARAGQRFVEGRRQDPPSAARALSELRIGRLREQAAADDPAVAASARRSLERDYVATAFYLPEQLVAQGDLPRAAAMLAIASAIFPERPQPHWRRAQVLALDGDANGAFAELQACAQLGYGDPANLRRDPAWQRLRDDPRWAGMLAAIEAATAAESPSP</sequence>
<keyword evidence="2" id="KW-1185">Reference proteome</keyword>
<accession>A0A372DNI5</accession>
<gene>
    <name evidence="1" type="ORF">D0Y53_07155</name>
</gene>
<dbReference type="Proteomes" id="UP000262917">
    <property type="component" value="Unassembled WGS sequence"/>
</dbReference>
<name>A0A372DNI5_9GAMM</name>
<proteinExistence type="predicted"/>
<dbReference type="InterPro" id="IPR029058">
    <property type="entry name" value="AB_hydrolase_fold"/>
</dbReference>
<evidence type="ECO:0000313" key="2">
    <source>
        <dbReference type="Proteomes" id="UP000262917"/>
    </source>
</evidence>
<organism evidence="1 2">
    <name type="scientific">Cognatiluteimonas weifangensis</name>
    <dbReference type="NCBI Taxonomy" id="2303539"/>
    <lineage>
        <taxon>Bacteria</taxon>
        <taxon>Pseudomonadati</taxon>
        <taxon>Pseudomonadota</taxon>
        <taxon>Gammaproteobacteria</taxon>
        <taxon>Lysobacterales</taxon>
        <taxon>Lysobacteraceae</taxon>
        <taxon>Cognatiluteimonas</taxon>
    </lineage>
</organism>
<reference evidence="1 2" key="1">
    <citation type="submission" date="2018-08" db="EMBL/GenBank/DDBJ databases">
        <title>Lysobacter weifangensis sp. nov., a new member of the family 'Xanthomonadaceae', isolated from soil in a farmland.</title>
        <authorList>
            <person name="Zhao H."/>
        </authorList>
    </citation>
    <scope>NUCLEOTIDE SEQUENCE [LARGE SCALE GENOMIC DNA]</scope>
    <source>
        <strain evidence="1 2">WF-2</strain>
    </source>
</reference>
<evidence type="ECO:0000313" key="1">
    <source>
        <dbReference type="EMBL" id="RFP60902.1"/>
    </source>
</evidence>
<dbReference type="EMBL" id="QVPD01000005">
    <property type="protein sequence ID" value="RFP60902.1"/>
    <property type="molecule type" value="Genomic_DNA"/>
</dbReference>
<protein>
    <recommendedName>
        <fullName evidence="3">Phospholipase</fullName>
    </recommendedName>
</protein>
<comment type="caution">
    <text evidence="1">The sequence shown here is derived from an EMBL/GenBank/DDBJ whole genome shotgun (WGS) entry which is preliminary data.</text>
</comment>
<dbReference type="Gene3D" id="3.40.50.1820">
    <property type="entry name" value="alpha/beta hydrolase"/>
    <property type="match status" value="1"/>
</dbReference>
<dbReference type="SUPFAM" id="SSF53474">
    <property type="entry name" value="alpha/beta-Hydrolases"/>
    <property type="match status" value="1"/>
</dbReference>
<evidence type="ECO:0008006" key="3">
    <source>
        <dbReference type="Google" id="ProtNLM"/>
    </source>
</evidence>